<reference evidence="2" key="1">
    <citation type="submission" date="2021-03" db="EMBL/GenBank/DDBJ databases">
        <authorList>
            <consortium name="Genoscope - CEA"/>
            <person name="William W."/>
        </authorList>
    </citation>
    <scope>NUCLEOTIDE SEQUENCE</scope>
    <source>
        <strain evidence="2">Doubled-haploid Pahang</strain>
    </source>
</reference>
<proteinExistence type="predicted"/>
<sequence>SRRVTFHRGARDAGRSKIYKSNPQQYMWGLGTKRKKEHQQSVVVLRPARRSPEHGGEGTEDDLLAGDGEPHVVVEAELLLGLAEEALELGPLQVGDGHDEAAPLLPHVHREVALGHVPRQLLVQALLPPQARAPLQHLLDGRRLRKLVALPDGHLSVLTAGILRWKTSGR</sequence>
<gene>
    <name evidence="2" type="ORF">GSMUA_24470.1</name>
</gene>
<evidence type="ECO:0000313" key="2">
    <source>
        <dbReference type="EMBL" id="CAG1863181.1"/>
    </source>
</evidence>
<accession>A0A8D7B9J8</accession>
<dbReference type="AlphaFoldDB" id="A0A8D7B9J8"/>
<feature type="region of interest" description="Disordered" evidence="1">
    <location>
        <begin position="38"/>
        <end position="66"/>
    </location>
</feature>
<evidence type="ECO:0000256" key="1">
    <source>
        <dbReference type="SAM" id="MobiDB-lite"/>
    </source>
</evidence>
<feature type="non-terminal residue" evidence="2">
    <location>
        <position position="1"/>
    </location>
</feature>
<protein>
    <submittedName>
        <fullName evidence="2">(wild Malaysian banana) hypothetical protein</fullName>
    </submittedName>
</protein>
<name>A0A8D7B9J8_MUSAM</name>
<dbReference type="EMBL" id="HG996475">
    <property type="protein sequence ID" value="CAG1863181.1"/>
    <property type="molecule type" value="Genomic_DNA"/>
</dbReference>
<feature type="non-terminal residue" evidence="2">
    <location>
        <position position="170"/>
    </location>
</feature>
<organism evidence="2">
    <name type="scientific">Musa acuminata subsp. malaccensis</name>
    <name type="common">Wild banana</name>
    <name type="synonym">Musa malaccensis</name>
    <dbReference type="NCBI Taxonomy" id="214687"/>
    <lineage>
        <taxon>Eukaryota</taxon>
        <taxon>Viridiplantae</taxon>
        <taxon>Streptophyta</taxon>
        <taxon>Embryophyta</taxon>
        <taxon>Tracheophyta</taxon>
        <taxon>Spermatophyta</taxon>
        <taxon>Magnoliopsida</taxon>
        <taxon>Liliopsida</taxon>
        <taxon>Zingiberales</taxon>
        <taxon>Musaceae</taxon>
        <taxon>Musa</taxon>
    </lineage>
</organism>